<feature type="non-terminal residue" evidence="3">
    <location>
        <position position="2667"/>
    </location>
</feature>
<keyword evidence="2" id="KW-0732">Signal</keyword>
<reference evidence="3" key="1">
    <citation type="journal article" date="2021" name="PeerJ">
        <title>Extensive microbial diversity within the chicken gut microbiome revealed by metagenomics and culture.</title>
        <authorList>
            <person name="Gilroy R."/>
            <person name="Ravi A."/>
            <person name="Getino M."/>
            <person name="Pursley I."/>
            <person name="Horton D.L."/>
            <person name="Alikhan N.F."/>
            <person name="Baker D."/>
            <person name="Gharbi K."/>
            <person name="Hall N."/>
            <person name="Watson M."/>
            <person name="Adriaenssens E.M."/>
            <person name="Foster-Nyarko E."/>
            <person name="Jarju S."/>
            <person name="Secka A."/>
            <person name="Antonio M."/>
            <person name="Oren A."/>
            <person name="Chaudhuri R.R."/>
            <person name="La Ragione R."/>
            <person name="Hildebrand F."/>
            <person name="Pallen M.J."/>
        </authorList>
    </citation>
    <scope>NUCLEOTIDE SEQUENCE</scope>
    <source>
        <strain evidence="3">USASDec5-558</strain>
    </source>
</reference>
<sequence length="2667" mass="270401">MKQSQNAITFLRAQYSAIYSRAYIKGLASAMVLSSAVVGTYAQAATTTDGAEPSDNSWDRAPTGTLQGVAANPLAQAAASTYANESYSTLSAAEREAYAAAARLDSIKRQSEQQQLQNSGYTKHSTDGSVLLQSQPSSANTAFAPSSNSDALAATSSPAPEAFALQGSDALTTSVLDDFAGEVQPLQTEPVQPTANNVTIGGRDYSNEYNVIAPDSNINITETGQLHTNTLNASGDNIGITGAGQIQIGGFGGVVTDGQGNPVRDPATGEVQVITDPNITGTANISSAVLKGFVAPESGNGGTVSFTANTNNLNFTDTNTDQPIELSDFTFGQQDTVDQQNPPAADITLVGEAHVQVSGANISIGKELTTGEALKLDVTATTLNLGNATQDADSNQNGLGVQSLKAQNVNFVGYKDTAGQEHDFVLRDNLDLNAGNGAGSSTGNVVIATGADKALNVQAGEYTHTGNFALNSGTVNIGNTNGTVSGNASLVVSGNFTLDNSSGNNTINIVANDANSQARLDLSQAQVTTLPSGGSNYSTTINVGDANGNATTTNAFLQVSNQEQIQQLLGNADGTADNTIKLNSGGQLHVNDDFTIDTAELNSFAGQGQNPPAGDTKGLIFNGGSLGVNTLTLTDNTDTNANIGNGTIAANKLLLSGASTQGDTQGDKNFYLESGTIEIDGEGTGTADAPVDVIASADQDQEHKLFIGAGAGAPASANATQGANLNLQGQVDGHYRVATDVTLLGGSTNGAGTTNGPASLAVNNGNWQLQSVTAEGQNNHLNIGANSTDTKVTGTALKVEPNSTLKVNGGQASFTNVELNGAYSALELNNERLTVTASGNFTQGSLRGTGDLAVSGQDAQANFTSTSLKNYVTQNDAASVILDQGGALNFADNGPIELTEFSFDNSEDGSGDIHVTNASATTPEQNSVITGNDLSLSHELASTDLPVDIHATNLSLGSDSFDSQKQAAHGLGVDTLQAQNVSFNAGPSDAFMLKDQLNLRAPNQADGSTGTGSVSGNVIVAGGPDNGFNVQLGNYTTTDKITLAQGELNVGNDTNTSGNASLALSGSGSELRLDNTAGYNTINVAANGDGYSANLDLTGTTISAVKDSSNTYYTSVNVGTAASIPAPAPAPAQTSASVDLKSSDLQALLNDNNIAVNLATSGELNAQSGDLELESTDLVNGTATAAGQIAFNQGGHLNVDGNVTLQYDGNSTSNVINLGQGSISSHSLALKNTATPTSREFAARNTARANTNPTLIIGTGTYNINATQDSGVLISGAGQTVGIGDGATSGDAVLNVNGTTPTGTNYTIETDLALTSNSTKSNTATVNFNQGNFSAKNIYANGDRNSLNIGTPSDPQTAPTASLTGQDLKLGTDSALKVSGGKVTFTNVTLGSGSTLDLSNERFTVANGSGDFSAGTVTGTADLTITGDQALGSLQTENFTTLLSGGASITLDNGGDLNLSGDTNTDLTQFTYDDGTGSGDVHVIASNPTVENSKITGKNLTISKELTSGDDLALDVAADNLTLGSNRYDSANDANGLGVDTLHAQSVNFVGHTDASGNTQDFTLRDQLNLRAPTTSAGTDTGTISGNVVLAGGADNGLHVQEGNYKQNNNLTLASGDLSVGNTTGLSTDAALDVNGAFALNNQAGNNSITVNGNELGGTSRLDLTNADLSVSGDSTGTNFTAINVGTSPIALAPNPNAATAQLDVTAEQLQTLLEGDAAGVLLGQNGEVNAQHGNGSGDLSLDTADLLSGSQAAAGKVVFNNGGTLRVDQLTLNGTSNVNIGDGTLDTNTLSVNNTTQGATDAVLEAGNYEVADALSSANSNIALNQGANLTLGDFELMAQGPSNPPPDTAVDPDSLGGNPGTISSNLVLNSGSTLTVQQGEWTINADQGDLSANGANIIIGAVNAANNAYQVYDAAGSGSDLEAVLTGHNLNLSDSKVQVNTTGHAIFDGINTSNGTGSDITIKGNVTIANEVHLNAGDSIVISGNQGSMHFKDNAAHNITANADGSTLNVADGTFANVFDLQSGGHLKLDLRDQTFSLEQIKELRKTLLADADASGSVMDPDADGVIHLGGAHIGGIGGGSSTDMTPVEFDKYNPETGEFTPGTMPPIGQPESQTITALRMTDQIKADLADIRDFRTDEMDDILLYDINYDQTTGENDAVTGNVGALMVNTDNIHTDGKRAEIGDAGLSHAYAVSGSNGHRQFISDQTTGELLGANVQSGGSLYLENGGYIGAITLEDGTNVDDRTALVVNKCNESKPYGSGDDGITYINSVSGGAHTAFEVHDETKVTDGAVQVAYLENSSKLEVQSGDLTVTAQTFLAANSHLNVSGNTSFTGITTQKANSSITATGSGSFNGDTTLGGTNSYTGDVTATGNSFTMLDGSSLDADRADITTNEIALGGTITLDHGGTFSGNTVTLGSQAKISTDSGDLSFTAASGDFNLGNGAQLAADNGTLSFTATAGNIYQGQDSKLNGKDLAVTGQNVTLAGNNTFTGSGSITATGTPDSTNQNNGLLYVDGTQHFAQGADFNGYNISLGNTAKVTADSGDLAFTTTTAGSGSIGLASGSIVNANGGSVVLTADNGTVFQEQGSSLNGTNLTVTGQSVSLAGNNTFTGSGSISATGTPSDTEHNNGLLYVDGTLQFAQGANFSGGNISLGNTANVTAESG</sequence>
<feature type="chain" id="PRO_5039478820" description="Autotransporter domain-containing protein" evidence="2">
    <location>
        <begin position="45"/>
        <end position="2667"/>
    </location>
</feature>
<organism evidence="3 4">
    <name type="scientific">Candidatus Anaerobiospirillum pullistercoris</name>
    <dbReference type="NCBI Taxonomy" id="2838452"/>
    <lineage>
        <taxon>Bacteria</taxon>
        <taxon>Pseudomonadati</taxon>
        <taxon>Pseudomonadota</taxon>
        <taxon>Gammaproteobacteria</taxon>
        <taxon>Aeromonadales</taxon>
        <taxon>Succinivibrionaceae</taxon>
        <taxon>Anaerobiospirillum</taxon>
    </lineage>
</organism>
<feature type="compositionally biased region" description="Polar residues" evidence="1">
    <location>
        <begin position="112"/>
        <end position="155"/>
    </location>
</feature>
<gene>
    <name evidence="3" type="ORF">H9850_09440</name>
</gene>
<feature type="region of interest" description="Disordered" evidence="1">
    <location>
        <begin position="46"/>
        <end position="65"/>
    </location>
</feature>
<feature type="region of interest" description="Disordered" evidence="1">
    <location>
        <begin position="109"/>
        <end position="155"/>
    </location>
</feature>
<reference evidence="3" key="2">
    <citation type="submission" date="2021-04" db="EMBL/GenBank/DDBJ databases">
        <authorList>
            <person name="Gilroy R."/>
        </authorList>
    </citation>
    <scope>NUCLEOTIDE SEQUENCE</scope>
    <source>
        <strain evidence="3">USASDec5-558</strain>
    </source>
</reference>
<dbReference type="Proteomes" id="UP000886829">
    <property type="component" value="Unassembled WGS sequence"/>
</dbReference>
<dbReference type="EMBL" id="DXEV01000186">
    <property type="protein sequence ID" value="HIX57675.1"/>
    <property type="molecule type" value="Genomic_DNA"/>
</dbReference>
<comment type="caution">
    <text evidence="3">The sequence shown here is derived from an EMBL/GenBank/DDBJ whole genome shotgun (WGS) entry which is preliminary data.</text>
</comment>
<name>A0A9D1WES5_9GAMM</name>
<evidence type="ECO:0000313" key="4">
    <source>
        <dbReference type="Proteomes" id="UP000886829"/>
    </source>
</evidence>
<proteinExistence type="predicted"/>
<feature type="signal peptide" evidence="2">
    <location>
        <begin position="1"/>
        <end position="44"/>
    </location>
</feature>
<evidence type="ECO:0000256" key="2">
    <source>
        <dbReference type="SAM" id="SignalP"/>
    </source>
</evidence>
<feature type="region of interest" description="Disordered" evidence="1">
    <location>
        <begin position="1842"/>
        <end position="1862"/>
    </location>
</feature>
<accession>A0A9D1WES5</accession>
<protein>
    <recommendedName>
        <fullName evidence="5">Autotransporter domain-containing protein</fullName>
    </recommendedName>
</protein>
<evidence type="ECO:0000256" key="1">
    <source>
        <dbReference type="SAM" id="MobiDB-lite"/>
    </source>
</evidence>
<evidence type="ECO:0000313" key="3">
    <source>
        <dbReference type="EMBL" id="HIX57675.1"/>
    </source>
</evidence>
<evidence type="ECO:0008006" key="5">
    <source>
        <dbReference type="Google" id="ProtNLM"/>
    </source>
</evidence>